<reference evidence="1" key="1">
    <citation type="submission" date="2022-10" db="EMBL/GenBank/DDBJ databases">
        <title>Culturing micro-colonial fungi from biological soil crusts in the Mojave desert and describing Neophaeococcomyces mojavensis, and introducing the new genera and species Taxawa tesnikishii.</title>
        <authorList>
            <person name="Kurbessoian T."/>
            <person name="Stajich J.E."/>
        </authorList>
    </citation>
    <scope>NUCLEOTIDE SEQUENCE</scope>
    <source>
        <strain evidence="1">JES_112</strain>
    </source>
</reference>
<evidence type="ECO:0000313" key="2">
    <source>
        <dbReference type="Proteomes" id="UP001172386"/>
    </source>
</evidence>
<name>A0ACC3A6L3_9EURO</name>
<accession>A0ACC3A6L3</accession>
<sequence>MSQNVVSPIASQILTFTIVHPTAPVVFEPQNTTVTVTTTCPPSTIESPSIEESSTISASTTNPPQTTTYSVDGKPCIDYFTSTIGNTVHSYCCTATNRDCPDIAWTTITVATTVVAPRIELYTTNAAITLPTPSPLSFTPVLPTTSTHQRLTTLTPSLAATITPLLLHLPSFPNSATNSINNSTLLLLSRQKQLPKWAAAPSIRDTQPQPQPHLMTTTINPSGLSLITTTPGTVVFFLYIIIPSLVVAVLMQSLRRQLRNTNQRMIMKPIAEEESTWWKLDLIER</sequence>
<gene>
    <name evidence="1" type="ORF">H2198_005212</name>
</gene>
<comment type="caution">
    <text evidence="1">The sequence shown here is derived from an EMBL/GenBank/DDBJ whole genome shotgun (WGS) entry which is preliminary data.</text>
</comment>
<keyword evidence="2" id="KW-1185">Reference proteome</keyword>
<dbReference type="EMBL" id="JAPDRQ010000084">
    <property type="protein sequence ID" value="KAJ9656052.1"/>
    <property type="molecule type" value="Genomic_DNA"/>
</dbReference>
<proteinExistence type="predicted"/>
<organism evidence="1 2">
    <name type="scientific">Neophaeococcomyces mojaviensis</name>
    <dbReference type="NCBI Taxonomy" id="3383035"/>
    <lineage>
        <taxon>Eukaryota</taxon>
        <taxon>Fungi</taxon>
        <taxon>Dikarya</taxon>
        <taxon>Ascomycota</taxon>
        <taxon>Pezizomycotina</taxon>
        <taxon>Eurotiomycetes</taxon>
        <taxon>Chaetothyriomycetidae</taxon>
        <taxon>Chaetothyriales</taxon>
        <taxon>Chaetothyriales incertae sedis</taxon>
        <taxon>Neophaeococcomyces</taxon>
    </lineage>
</organism>
<dbReference type="Proteomes" id="UP001172386">
    <property type="component" value="Unassembled WGS sequence"/>
</dbReference>
<evidence type="ECO:0000313" key="1">
    <source>
        <dbReference type="EMBL" id="KAJ9656052.1"/>
    </source>
</evidence>
<protein>
    <submittedName>
        <fullName evidence="1">Uncharacterized protein</fullName>
    </submittedName>
</protein>